<feature type="compositionally biased region" description="Polar residues" evidence="2">
    <location>
        <begin position="2648"/>
        <end position="2691"/>
    </location>
</feature>
<feature type="compositionally biased region" description="Polar residues" evidence="2">
    <location>
        <begin position="2017"/>
        <end position="2030"/>
    </location>
</feature>
<keyword evidence="1" id="KW-0800">Toxin</keyword>
<sequence>MWVSNPPRRDFIMKNKKKSSPYRTTRNSIKVSPLVLAMAGILPSMAVAEIVVDDRESRRPGVATAANGTPLININDPNASGVSHNKYNQFNVGRDGVIFNNSMQDGVSQTGGFAIKNNQLSNEARVILNEVTGARGSHLNGSMEVFGRSADLIIANENGISVNGVSTVNANNLTLSTGRVNLDQNGNVQLAVDRGHISVEGRGVNTDGLSYFDIVSRSASLTGEISGNADLKVLAGLNDYDTQSRSHTVRSHSGEGTPQVAISGTHLGSMFGNRVQLISTESGAGVTHTGSILGNNGIEITADGDIHLASLRSHSENVVVQGKSIYLNNNAEAGIGGIAAQGDVILTALSDMELNANVIAETGQIRINANNLLQSAAVLMAKNGTRATGAIPAIEINVAGRYQIRGTLYAVDSNGNRIPDAVVNISNGKFVVKVGSQVLSNVTVYSDASLMSTSGDIAINAGSVENNQGSLITNRGNLIFTLSDSLINSGMVQANGSVQLRGARLKNAGMINTTDAIKLTLGRLDNSGSMYAGRIAVSTDAFTNSGMLLTRDGDLSLKANGIANSGTLQSAASVKVEGQELDNAGVIFASEKIDIVVENNLQNAGKLYADDMTIASQSLNNQGDIIAEKGNISLATQEVVNSGAIQSNTADITTAGALINQGIIGTSTSLNVNAKDLSNSNKLISEGNFTLNVNNEIVNSGSDAVISARKDLEIAGTDKNTLNVKNKDNAFIQSTAGDVVIKNIASLENTNASIVTNNGIDISDASVFQNNDGHIQGRDVNFAHVGEINNQGANANIIANSVLNMNSVNILSNSGNLASQGDVNISHVDVVKNNAGNITATRDITFSSVNDLENSNAASISSHYGSVLFTTLKNLRNLSDSVIEARNRISVAHVDNVSNSVGSVLQSQGGMTFSDIQTLDNAGSLLTSLDLILIGLDSFINRGQFAEVSGLNIIVSKISSMINRDYALLIADELLKISDVENFKNILTPEYLQAVREMMSSDEFNQFIREASTYIRANNIEMDVGILTSSGVGSFIVADKNLRVHASQIFNSDSATLAADNQLSFTTDSLVNNDGFIDGASYHINAKELVNKGQISSSDSRGISTITADSVDNSQGRIYNAGSLTLKTAHLDNSDTGYIWGNRELALELQGDFNNTDHNIIGSGAGGQLSIKTTGDVTIDKAIESRATVSIDSKNITNNAAVVSLQDVYLVAENIINSTNSLIFAMNNIVMSARDAILNKVKGNILSQGQMTLAANTIHNHAGVIRSEDNMWLDANTLYNQSTYTGEDWDYSARESGREHYYEGATGIGRWYKYHYVDISIPGLTSDIALDTRAEISSGGNLYINQKSERPGVTKNEGGLIQARENLHIRGDLYNSPKHLEMSLYDYLTANAEISLTYVHWATLSSEERRTQTFSNLFALFNTIFGSGQVVGSSADKGKYLNAMKMLADSHTMFNSLMNNLFGETWKSRNLNALTSQWLSLSQANVGGASLSYPLLKAKKIYFLPAEKASLVAGGNFVHTEGSLNNGLDPALAGNDVSNQVVDAVIGDQTVSTVEQSYEVQFNKKQIAEISMGISTLPGVAELLEINALFQRSQDFLDYLASLNKASNNAGGGAEGSSGVSTGSRGNHTVIPMYETRIEMIDQNLFYGSQYFFDTVGYNAEQPAIVIGDNYFITELIRRQVNDSVGTYFSVKYNVDGADAVKMLFDNAAEQSANGDFVIGQALTEEQMAGLTQDIVWFVTETIDGIDVLVPRIYLASSTIEEIRASSETGAAIISAGANVIVDATEINNVNAVITAGDHVVLDAEKDINNISSGMNAGISAGGSVAMTSETGNITNSGSSISAGEHVILSAEEGSIDLMTSVGRDNKGNQSIGAYDDGITAGGSVQMTAKDIDITAVDITAGNAVMLKATEGNVNFNDIHEVSSTYDYQYESTGFMSYRAEENTSTTGSSKTSSVNAGGAFIVDAAQDVVFSGGDYNASSASISAGNDVVIKTSQDVSYAEKNVTESEFVFGTNYQVPSAQGGTSSSTLDSVKRDSTGLDSSGAGSTSMGNDAYQDYTNDNGYTAAAYNPDKSASAPKKTGAAPVAPLGSFEAGLKTTSTITTETSVTNNNANFNFANGADISAGNTLDIGGLNLSVGNDTTANLSGDNIISTKYKDVHKTTEDVTATFVGVKGEANSTAVDILNKNVDLAEQAASGKKIDAGLTTASVAGDVSNLAFNDLAAASTSIGYSSTTTSNSAMRESDNITSITGGTINFDSNKDTTLKGVNVEAGSVNIDVGGDFSISAAEEKYTGTSSSYTNSAGLSLGGGVAAWGAGVGASIDYSHSESSSSVNSLTNTNSQITADNVNVSTGGNMSMSGANIEAGQASLDIGGDLSITSVQDTYSESSDGYNTAVSVGASISTKGVTPNGGINGGVKNSYYDSQLTNQQSGIKTNGEVNINVGGDMELAGAHVASENNSGSVNVDGNIYVTEINDSIDSGGMAVGGGGGITKSGNINANVYYSTEDKIDYKESQNSTINVNVSGSTINGNINTDVDKMSEVTMDTVTAGNDISFTVSAGGKKKNNKSETDGKKPGAAPVNNSGQSSSQTPGGSSAGKPGTAGSSGGTQNATQTSGSSSAGKPGTAGSGGGTQNATQTSGSSNAGKPGTASSSGGAQNATQTSGSSSAGKPGTASSSGGAQNATQTPGSSSAGKPGTAGSSGAGQNASGATGGTKWPTVPPVKPIVGGPGSASSTSGNYAGNTKPANNSPSQNATQTPGSSSAGKPGTAGSSGAGQNASGATGGTKWPTVPPVKPIVGGPGSASSTSGNYAGNTKPANNSPSQNATQTPGSSSAGKPGTAGSSGAGQNASGATGGTKWPTVPPVKPIVGGPGSASSTSGNYAGNTKPANNSPSQNATQTPGSSAGKPGTAGSSGAGQNASGATGGTKWPTVPPVKPIVGGPGSASSTSGNYAGNTKPANNSPSQNATQTPGSSSAGKPGTAGSSGAGQNASGATGGTKWPTVPPVKPIVGGPGSASSTSGNYAGNTKPANNSPSQNATQTPRSGAGKPGTAGSSGAGQNASGAPGGTKWPTVPSVKPIVGGPGSASSTSGNYAGNTKPANNSPSQNATHSSANAKSEAAAGNNWKTLMNNQKIE</sequence>
<feature type="compositionally biased region" description="Low complexity" evidence="2">
    <location>
        <begin position="2838"/>
        <end position="2850"/>
    </location>
</feature>
<evidence type="ECO:0000259" key="3">
    <source>
        <dbReference type="SMART" id="SM00912"/>
    </source>
</evidence>
<dbReference type="InterPro" id="IPR008638">
    <property type="entry name" value="FhaB/CdiA-like_TPS"/>
</dbReference>
<feature type="domain" description="Filamentous haemagglutinin FhaB/tRNA nuclease CdiA-like TPS" evidence="3">
    <location>
        <begin position="66"/>
        <end position="185"/>
    </location>
</feature>
<proteinExistence type="predicted"/>
<feature type="compositionally biased region" description="Low complexity" evidence="2">
    <location>
        <begin position="2767"/>
        <end position="2779"/>
    </location>
</feature>
<dbReference type="Pfam" id="PF05860">
    <property type="entry name" value="TPS"/>
    <property type="match status" value="1"/>
</dbReference>
<feature type="compositionally biased region" description="Polar residues" evidence="2">
    <location>
        <begin position="3083"/>
        <end position="3113"/>
    </location>
</feature>
<feature type="compositionally biased region" description="Low complexity" evidence="2">
    <location>
        <begin position="2908"/>
        <end position="2920"/>
    </location>
</feature>
<feature type="compositionally biased region" description="Polar residues" evidence="2">
    <location>
        <begin position="2038"/>
        <end position="2053"/>
    </location>
</feature>
<feature type="compositionally biased region" description="Polar residues" evidence="2">
    <location>
        <begin position="2942"/>
        <end position="2974"/>
    </location>
</feature>
<feature type="compositionally biased region" description="Polar residues" evidence="2">
    <location>
        <begin position="2730"/>
        <end position="2762"/>
    </location>
</feature>
<gene>
    <name evidence="4" type="ORF">AV903_17350</name>
</gene>
<dbReference type="NCBIfam" id="TIGR01731">
    <property type="entry name" value="fil_hemag_20aa"/>
    <property type="match status" value="8"/>
</dbReference>
<accession>A0A345CVD6</accession>
<feature type="compositionally biased region" description="Polar residues" evidence="2">
    <location>
        <begin position="3013"/>
        <end position="3041"/>
    </location>
</feature>
<feature type="compositionally biased region" description="Low complexity" evidence="2">
    <location>
        <begin position="2582"/>
        <end position="2596"/>
    </location>
</feature>
<dbReference type="InterPro" id="IPR011050">
    <property type="entry name" value="Pectin_lyase_fold/virulence"/>
</dbReference>
<feature type="compositionally biased region" description="Low complexity" evidence="2">
    <location>
        <begin position="2613"/>
        <end position="2622"/>
    </location>
</feature>
<dbReference type="InterPro" id="IPR012334">
    <property type="entry name" value="Pectin_lyas_fold"/>
</dbReference>
<evidence type="ECO:0000313" key="5">
    <source>
        <dbReference type="Proteomes" id="UP000264980"/>
    </source>
</evidence>
<evidence type="ECO:0000256" key="1">
    <source>
        <dbReference type="ARBA" id="ARBA00022656"/>
    </source>
</evidence>
<dbReference type="InterPro" id="IPR025157">
    <property type="entry name" value="Hemagglutinin_rpt"/>
</dbReference>
<feature type="region of interest" description="Disordered" evidence="2">
    <location>
        <begin position="2017"/>
        <end position="2053"/>
    </location>
</feature>
<evidence type="ECO:0000313" key="4">
    <source>
        <dbReference type="EMBL" id="AXF77403.1"/>
    </source>
</evidence>
<name>A0A345CVD6_9GAMM</name>
<feature type="compositionally biased region" description="Low complexity" evidence="2">
    <location>
        <begin position="2632"/>
        <end position="2641"/>
    </location>
</feature>
<reference evidence="4 5" key="1">
    <citation type="submission" date="2016-01" db="EMBL/GenBank/DDBJ databases">
        <authorList>
            <person name="Oliw E.H."/>
        </authorList>
    </citation>
    <scope>NUCLEOTIDE SEQUENCE [LARGE SCALE GENOMIC DNA]</scope>
    <source>
        <strain evidence="4 5">MDcuke</strain>
    </source>
</reference>
<feature type="region of interest" description="Disordered" evidence="2">
    <location>
        <begin position="2554"/>
        <end position="3133"/>
    </location>
</feature>
<dbReference type="SUPFAM" id="SSF51126">
    <property type="entry name" value="Pectin lyase-like"/>
    <property type="match status" value="1"/>
</dbReference>
<feature type="compositionally biased region" description="Polar residues" evidence="2">
    <location>
        <begin position="3122"/>
        <end position="3133"/>
    </location>
</feature>
<dbReference type="SMART" id="SM00912">
    <property type="entry name" value="Haemagg_act"/>
    <property type="match status" value="1"/>
</dbReference>
<feature type="compositionally biased region" description="Polar residues" evidence="2">
    <location>
        <begin position="2801"/>
        <end position="2833"/>
    </location>
</feature>
<feature type="compositionally biased region" description="Gly residues" evidence="2">
    <location>
        <begin position="3045"/>
        <end position="3054"/>
    </location>
</feature>
<feature type="region of interest" description="Disordered" evidence="2">
    <location>
        <begin position="1"/>
        <end position="25"/>
    </location>
</feature>
<evidence type="ECO:0000256" key="2">
    <source>
        <dbReference type="SAM" id="MobiDB-lite"/>
    </source>
</evidence>
<dbReference type="Proteomes" id="UP000264980">
    <property type="component" value="Chromosome"/>
</dbReference>
<feature type="compositionally biased region" description="Low complexity" evidence="2">
    <location>
        <begin position="2979"/>
        <end position="2991"/>
    </location>
</feature>
<protein>
    <submittedName>
        <fullName evidence="4">Filamentous hemagglutinin N-terminal domain-containing protein</fullName>
    </submittedName>
</protein>
<dbReference type="EMBL" id="CP013970">
    <property type="protein sequence ID" value="AXF77403.1"/>
    <property type="molecule type" value="Genomic_DNA"/>
</dbReference>
<dbReference type="GO" id="GO:0003824">
    <property type="term" value="F:catalytic activity"/>
    <property type="evidence" value="ECO:0007669"/>
    <property type="project" value="UniProtKB-ARBA"/>
</dbReference>
<dbReference type="Gene3D" id="2.160.20.10">
    <property type="entry name" value="Single-stranded right-handed beta-helix, Pectin lyase-like"/>
    <property type="match status" value="1"/>
</dbReference>
<feature type="compositionally biased region" description="Polar residues" evidence="2">
    <location>
        <begin position="2872"/>
        <end position="2901"/>
    </location>
</feature>
<dbReference type="NCBIfam" id="TIGR01901">
    <property type="entry name" value="adhes_NPXG"/>
    <property type="match status" value="1"/>
</dbReference>
<dbReference type="InterPro" id="IPR010069">
    <property type="entry name" value="CdiA_FHA1_rpt"/>
</dbReference>
<organism evidence="4 5">
    <name type="scientific">Erwinia tracheiphila</name>
    <dbReference type="NCBI Taxonomy" id="65700"/>
    <lineage>
        <taxon>Bacteria</taxon>
        <taxon>Pseudomonadati</taxon>
        <taxon>Pseudomonadota</taxon>
        <taxon>Gammaproteobacteria</taxon>
        <taxon>Enterobacterales</taxon>
        <taxon>Erwiniaceae</taxon>
        <taxon>Erwinia</taxon>
    </lineage>
</organism>
<feature type="compositionally biased region" description="Low complexity" evidence="2">
    <location>
        <begin position="2696"/>
        <end position="2708"/>
    </location>
</feature>
<dbReference type="GO" id="GO:0090729">
    <property type="term" value="F:toxin activity"/>
    <property type="evidence" value="ECO:0007669"/>
    <property type="project" value="UniProtKB-KW"/>
</dbReference>
<dbReference type="Pfam" id="PF13332">
    <property type="entry name" value="Fil_haemagg_2"/>
    <property type="match status" value="2"/>
</dbReference>